<sequence length="402" mass="43330">MNRSNGLKLIVVVVALIVAVFLSINPIQNKTKLGLDLQGGAHVLLQAVPEPGKTITTDDMTKLKAVMENRINELGVSEPRIQSEGKDRLIIEIAGVDNPDKAIDLLGSTAKLEFKDPSGQVVVSGSELKNAQARIDSNTGQAEISLEFTSEGAKKFGAATARLVGQPISIVLDDKVIQSPNVQEPIMNGQARITGGFTFEEASNNAALLRGGALPVEVKVLEKRTVGPTLGKDSLHKSYIAGIIGLLAVVVFMFAYYRLPGLLANVALLLYILINLWIYTLLHITMTLPGIAGFLLTIGMALDTNIIIFERVKEELRAGKSLYAAIDSGFKRAFLTVIDAHVTTLIAAAVLFYFGQSSVKGFAVTLSIGILSNLFTAITFTRIMLVWTANIKSLSHRKLYGE</sequence>
<dbReference type="InterPro" id="IPR005791">
    <property type="entry name" value="SecD"/>
</dbReference>
<keyword evidence="2 9" id="KW-0813">Transport</keyword>
<evidence type="ECO:0000313" key="14">
    <source>
        <dbReference type="Proteomes" id="UP000323521"/>
    </source>
</evidence>
<comment type="similarity">
    <text evidence="9">Belongs to the SecD/SecF family. SecD subfamily.</text>
</comment>
<feature type="transmembrane region" description="Helical" evidence="9">
    <location>
        <begin position="333"/>
        <end position="355"/>
    </location>
</feature>
<dbReference type="Pfam" id="PF02355">
    <property type="entry name" value="SecD_SecF_C"/>
    <property type="match status" value="1"/>
</dbReference>
<dbReference type="InterPro" id="IPR048634">
    <property type="entry name" value="SecD_SecF_C"/>
</dbReference>
<feature type="domain" description="SecDF P1 head subdomain" evidence="12">
    <location>
        <begin position="120"/>
        <end position="216"/>
    </location>
</feature>
<keyword evidence="7 9" id="KW-0811">Translocation</keyword>
<dbReference type="Proteomes" id="UP000323521">
    <property type="component" value="Chromosome"/>
</dbReference>
<feature type="transmembrane region" description="Helical" evidence="9">
    <location>
        <begin position="262"/>
        <end position="282"/>
    </location>
</feature>
<dbReference type="Pfam" id="PF22599">
    <property type="entry name" value="SecDF_P1_head"/>
    <property type="match status" value="1"/>
</dbReference>
<feature type="transmembrane region" description="Helical" evidence="9">
    <location>
        <begin position="7"/>
        <end position="24"/>
    </location>
</feature>
<name>A0A3G1KNG7_FORW1</name>
<feature type="transmembrane region" description="Helical" evidence="9">
    <location>
        <begin position="239"/>
        <end position="257"/>
    </location>
</feature>
<keyword evidence="4 9" id="KW-0812">Transmembrane</keyword>
<keyword evidence="5 9" id="KW-0653">Protein transport</keyword>
<gene>
    <name evidence="9" type="primary">secD</name>
    <name evidence="13" type="ORF">DCMF_03385</name>
</gene>
<keyword evidence="8 9" id="KW-0472">Membrane</keyword>
<dbReference type="GO" id="GO:0015450">
    <property type="term" value="F:protein-transporting ATPase activity"/>
    <property type="evidence" value="ECO:0007669"/>
    <property type="project" value="InterPro"/>
</dbReference>
<evidence type="ECO:0000256" key="5">
    <source>
        <dbReference type="ARBA" id="ARBA00022927"/>
    </source>
</evidence>
<dbReference type="FunFam" id="1.20.1640.10:FF:000004">
    <property type="entry name" value="Protein translocase subunit SecD"/>
    <property type="match status" value="1"/>
</dbReference>
<comment type="function">
    <text evidence="9">Part of the Sec protein translocase complex. Interacts with the SecYEG preprotein conducting channel. SecDF uses the proton motive force (PMF) to complete protein translocation after the ATP-dependent function of SecA.</text>
</comment>
<dbReference type="AlphaFoldDB" id="A0A3G1KNG7"/>
<dbReference type="Gene3D" id="3.30.1360.200">
    <property type="match status" value="1"/>
</dbReference>
<dbReference type="InterPro" id="IPR054384">
    <property type="entry name" value="SecDF_P1_head"/>
</dbReference>
<keyword evidence="6 9" id="KW-1133">Transmembrane helix</keyword>
<reference evidence="13 14" key="1">
    <citation type="submission" date="2016-10" db="EMBL/GenBank/DDBJ databases">
        <title>Complete Genome Sequence of Peptococcaceae strain DCMF.</title>
        <authorList>
            <person name="Edwards R.J."/>
            <person name="Holland S.I."/>
            <person name="Deshpande N.P."/>
            <person name="Wong Y.K."/>
            <person name="Ertan H."/>
            <person name="Manefield M."/>
            <person name="Russell T.L."/>
            <person name="Lee M.J."/>
        </authorList>
    </citation>
    <scope>NUCLEOTIDE SEQUENCE [LARGE SCALE GENOMIC DNA]</scope>
    <source>
        <strain evidence="13 14">DCMF</strain>
    </source>
</reference>
<dbReference type="EMBL" id="CP017634">
    <property type="protein sequence ID" value="ATW23960.1"/>
    <property type="molecule type" value="Genomic_DNA"/>
</dbReference>
<evidence type="ECO:0000259" key="12">
    <source>
        <dbReference type="Pfam" id="PF22599"/>
    </source>
</evidence>
<dbReference type="GO" id="GO:0005886">
    <property type="term" value="C:plasma membrane"/>
    <property type="evidence" value="ECO:0007669"/>
    <property type="project" value="UniProtKB-SubCell"/>
</dbReference>
<evidence type="ECO:0000256" key="9">
    <source>
        <dbReference type="HAMAP-Rule" id="MF_01463"/>
    </source>
</evidence>
<evidence type="ECO:0000256" key="7">
    <source>
        <dbReference type="ARBA" id="ARBA00023010"/>
    </source>
</evidence>
<protein>
    <recommendedName>
        <fullName evidence="9">Protein translocase subunit SecD</fullName>
    </recommendedName>
</protein>
<evidence type="ECO:0000256" key="1">
    <source>
        <dbReference type="ARBA" id="ARBA00004651"/>
    </source>
</evidence>
<dbReference type="GO" id="GO:0043952">
    <property type="term" value="P:protein transport by the Sec complex"/>
    <property type="evidence" value="ECO:0007669"/>
    <property type="project" value="UniProtKB-UniRule"/>
</dbReference>
<feature type="domain" description="Protein translocase subunit SecDF P1" evidence="11">
    <location>
        <begin position="60"/>
        <end position="117"/>
    </location>
</feature>
<dbReference type="PANTHER" id="PTHR30081">
    <property type="entry name" value="PROTEIN-EXPORT MEMBRANE PROTEIN SEC"/>
    <property type="match status" value="1"/>
</dbReference>
<dbReference type="Gene3D" id="1.20.1640.10">
    <property type="entry name" value="Multidrug efflux transporter AcrB transmembrane domain"/>
    <property type="match status" value="1"/>
</dbReference>
<dbReference type="InterPro" id="IPR048631">
    <property type="entry name" value="SecD_1st"/>
</dbReference>
<accession>A0A3G1KNG7</accession>
<feature type="domain" description="Protein export membrane protein SecD/SecF C-terminal" evidence="10">
    <location>
        <begin position="217"/>
        <end position="387"/>
    </location>
</feature>
<dbReference type="SUPFAM" id="SSF82866">
    <property type="entry name" value="Multidrug efflux transporter AcrB transmembrane domain"/>
    <property type="match status" value="1"/>
</dbReference>
<proteinExistence type="inferred from homology"/>
<evidence type="ECO:0000256" key="4">
    <source>
        <dbReference type="ARBA" id="ARBA00022692"/>
    </source>
</evidence>
<dbReference type="HAMAP" id="MF_01463_B">
    <property type="entry name" value="SecD_B"/>
    <property type="match status" value="1"/>
</dbReference>
<dbReference type="GO" id="GO:0006605">
    <property type="term" value="P:protein targeting"/>
    <property type="evidence" value="ECO:0007669"/>
    <property type="project" value="UniProtKB-UniRule"/>
</dbReference>
<dbReference type="GO" id="GO:0065002">
    <property type="term" value="P:intracellular protein transmembrane transport"/>
    <property type="evidence" value="ECO:0007669"/>
    <property type="project" value="UniProtKB-UniRule"/>
</dbReference>
<comment type="subcellular location">
    <subcellularLocation>
        <location evidence="1 9">Cell membrane</location>
        <topology evidence="1 9">Multi-pass membrane protein</topology>
    </subcellularLocation>
</comment>
<evidence type="ECO:0000259" key="10">
    <source>
        <dbReference type="Pfam" id="PF02355"/>
    </source>
</evidence>
<dbReference type="RefSeq" id="WP_148133132.1">
    <property type="nucleotide sequence ID" value="NZ_CP017634.1"/>
</dbReference>
<keyword evidence="3 9" id="KW-1003">Cell membrane</keyword>
<evidence type="ECO:0000256" key="8">
    <source>
        <dbReference type="ARBA" id="ARBA00023136"/>
    </source>
</evidence>
<dbReference type="NCBIfam" id="TIGR00916">
    <property type="entry name" value="2A0604s01"/>
    <property type="match status" value="1"/>
</dbReference>
<keyword evidence="14" id="KW-1185">Reference proteome</keyword>
<feature type="transmembrane region" description="Helical" evidence="9">
    <location>
        <begin position="361"/>
        <end position="387"/>
    </location>
</feature>
<evidence type="ECO:0000256" key="2">
    <source>
        <dbReference type="ARBA" id="ARBA00022448"/>
    </source>
</evidence>
<dbReference type="NCBIfam" id="TIGR01129">
    <property type="entry name" value="secD"/>
    <property type="match status" value="1"/>
</dbReference>
<evidence type="ECO:0000256" key="3">
    <source>
        <dbReference type="ARBA" id="ARBA00022475"/>
    </source>
</evidence>
<evidence type="ECO:0000256" key="6">
    <source>
        <dbReference type="ARBA" id="ARBA00022989"/>
    </source>
</evidence>
<evidence type="ECO:0000313" key="13">
    <source>
        <dbReference type="EMBL" id="ATW23960.1"/>
    </source>
</evidence>
<dbReference type="InterPro" id="IPR022813">
    <property type="entry name" value="SecD/SecF_arch_bac"/>
</dbReference>
<evidence type="ECO:0000259" key="11">
    <source>
        <dbReference type="Pfam" id="PF21760"/>
    </source>
</evidence>
<dbReference type="PANTHER" id="PTHR30081:SF1">
    <property type="entry name" value="PROTEIN TRANSLOCASE SUBUNIT SECD"/>
    <property type="match status" value="1"/>
</dbReference>
<feature type="transmembrane region" description="Helical" evidence="9">
    <location>
        <begin position="288"/>
        <end position="312"/>
    </location>
</feature>
<dbReference type="InterPro" id="IPR055344">
    <property type="entry name" value="SecD_SecF_C_bact"/>
</dbReference>
<dbReference type="Pfam" id="PF21760">
    <property type="entry name" value="SecD_1st"/>
    <property type="match status" value="1"/>
</dbReference>
<dbReference type="KEGG" id="fwa:DCMF_03385"/>
<organism evidence="13 14">
    <name type="scientific">Formimonas warabiya</name>
    <dbReference type="NCBI Taxonomy" id="1761012"/>
    <lineage>
        <taxon>Bacteria</taxon>
        <taxon>Bacillati</taxon>
        <taxon>Bacillota</taxon>
        <taxon>Clostridia</taxon>
        <taxon>Eubacteriales</taxon>
        <taxon>Peptococcaceae</taxon>
        <taxon>Candidatus Formimonas</taxon>
    </lineage>
</organism>
<comment type="subunit">
    <text evidence="9">Forms a complex with SecF. Part of the essential Sec protein translocation apparatus which comprises SecA, SecYEG and auxiliary proteins SecDF. Other proteins may also be involved.</text>
</comment>
<dbReference type="OrthoDB" id="9805019at2"/>